<evidence type="ECO:0000256" key="4">
    <source>
        <dbReference type="ARBA" id="ARBA00023125"/>
    </source>
</evidence>
<dbReference type="InterPro" id="IPR027444">
    <property type="entry name" value="H-NS_C_dom"/>
</dbReference>
<dbReference type="SMART" id="SM00528">
    <property type="entry name" value="HNS"/>
    <property type="match status" value="1"/>
</dbReference>
<evidence type="ECO:0000313" key="8">
    <source>
        <dbReference type="Proteomes" id="UP000576152"/>
    </source>
</evidence>
<keyword evidence="8" id="KW-1185">Reference proteome</keyword>
<dbReference type="RefSeq" id="WP_183475202.1">
    <property type="nucleotide sequence ID" value="NZ_JACIBX010000019.1"/>
</dbReference>
<dbReference type="PANTHER" id="PTHR38097:SF2">
    <property type="entry name" value="DNA-BINDING PROTEIN STPA"/>
    <property type="match status" value="1"/>
</dbReference>
<keyword evidence="4 7" id="KW-0238">DNA-binding</keyword>
<protein>
    <submittedName>
        <fullName evidence="7">DNA-binding protein H-NS</fullName>
    </submittedName>
</protein>
<dbReference type="InterPro" id="IPR037150">
    <property type="entry name" value="H-NS_C_dom_sf"/>
</dbReference>
<keyword evidence="3" id="KW-0963">Cytoplasm</keyword>
<feature type="region of interest" description="Disordered" evidence="5">
    <location>
        <begin position="51"/>
        <end position="90"/>
    </location>
</feature>
<gene>
    <name evidence="7" type="ORF">FHS00_003336</name>
</gene>
<evidence type="ECO:0000256" key="5">
    <source>
        <dbReference type="SAM" id="MobiDB-lite"/>
    </source>
</evidence>
<reference evidence="7 8" key="1">
    <citation type="submission" date="2020-08" db="EMBL/GenBank/DDBJ databases">
        <title>Genomic Encyclopedia of Type Strains, Phase III (KMG-III): the genomes of soil and plant-associated and newly described type strains.</title>
        <authorList>
            <person name="Whitman W."/>
        </authorList>
    </citation>
    <scope>NUCLEOTIDE SEQUENCE [LARGE SCALE GENOMIC DNA]</scope>
    <source>
        <strain evidence="7 8">CECT 8572</strain>
    </source>
</reference>
<name>A0ABR6HTN4_9RHOB</name>
<dbReference type="GO" id="GO:0003677">
    <property type="term" value="F:DNA binding"/>
    <property type="evidence" value="ECO:0007669"/>
    <property type="project" value="UniProtKB-KW"/>
</dbReference>
<evidence type="ECO:0000256" key="1">
    <source>
        <dbReference type="ARBA" id="ARBA00004453"/>
    </source>
</evidence>
<dbReference type="Proteomes" id="UP000576152">
    <property type="component" value="Unassembled WGS sequence"/>
</dbReference>
<comment type="caution">
    <text evidence="7">The sequence shown here is derived from an EMBL/GenBank/DDBJ whole genome shotgun (WGS) entry which is preliminary data.</text>
</comment>
<dbReference type="Pfam" id="PF00816">
    <property type="entry name" value="Histone_HNS"/>
    <property type="match status" value="1"/>
</dbReference>
<sequence>MANYDLDKMDLDELKKLQKVVNKAVEDFHERKRREALAAAEKAAAELGFSLGELTSGQKASKKTKTGLPPKYRNPQNPDQSWSGRGRRPQWVVEATENGIDIEEFRIDRAA</sequence>
<feature type="domain" description="DNA-binding protein H-NS-like C-terminal" evidence="6">
    <location>
        <begin position="62"/>
        <end position="107"/>
    </location>
</feature>
<organism evidence="7 8">
    <name type="scientific">Limimaricola variabilis</name>
    <dbReference type="NCBI Taxonomy" id="1492771"/>
    <lineage>
        <taxon>Bacteria</taxon>
        <taxon>Pseudomonadati</taxon>
        <taxon>Pseudomonadota</taxon>
        <taxon>Alphaproteobacteria</taxon>
        <taxon>Rhodobacterales</taxon>
        <taxon>Paracoccaceae</taxon>
        <taxon>Limimaricola</taxon>
    </lineage>
</organism>
<dbReference type="SUPFAM" id="SSF81273">
    <property type="entry name" value="H-NS histone-like proteins"/>
    <property type="match status" value="1"/>
</dbReference>
<evidence type="ECO:0000256" key="2">
    <source>
        <dbReference type="ARBA" id="ARBA00010610"/>
    </source>
</evidence>
<dbReference type="EMBL" id="JACIBX010000019">
    <property type="protein sequence ID" value="MBB3713729.1"/>
    <property type="molecule type" value="Genomic_DNA"/>
</dbReference>
<evidence type="ECO:0000313" key="7">
    <source>
        <dbReference type="EMBL" id="MBB3713729.1"/>
    </source>
</evidence>
<proteinExistence type="inferred from homology"/>
<dbReference type="Gene3D" id="4.10.430.10">
    <property type="entry name" value="Histone-like protein H-NS, C-terminal domain"/>
    <property type="match status" value="1"/>
</dbReference>
<evidence type="ECO:0000256" key="3">
    <source>
        <dbReference type="ARBA" id="ARBA00022490"/>
    </source>
</evidence>
<comment type="similarity">
    <text evidence="2">Belongs to the histone-like protein H-NS family.</text>
</comment>
<feature type="compositionally biased region" description="Polar residues" evidence="5">
    <location>
        <begin position="74"/>
        <end position="83"/>
    </location>
</feature>
<comment type="subcellular location">
    <subcellularLocation>
        <location evidence="1">Cytoplasm</location>
        <location evidence="1">Nucleoid</location>
    </subcellularLocation>
</comment>
<accession>A0ABR6HTN4</accession>
<dbReference type="PANTHER" id="PTHR38097">
    <property type="match status" value="1"/>
</dbReference>
<evidence type="ECO:0000259" key="6">
    <source>
        <dbReference type="SMART" id="SM00528"/>
    </source>
</evidence>